<accession>A0AAV5T547</accession>
<comment type="caution">
    <text evidence="1">The sequence shown here is derived from an EMBL/GenBank/DDBJ whole genome shotgun (WGS) entry which is preliminary data.</text>
</comment>
<feature type="non-terminal residue" evidence="1">
    <location>
        <position position="252"/>
    </location>
</feature>
<name>A0AAV5T547_9BILA</name>
<feature type="non-terminal residue" evidence="1">
    <location>
        <position position="1"/>
    </location>
</feature>
<sequence>FFRRAEDDRVQQALGDPVHPVRGVDSPDCSLHLGVEGFAEHGGSSLLRRTVNVAGEELGVLVSAEVVQVVRLGEFRSSILERLHGLIMTRQLGVIFFLEFINQSFHHAEGKCILKIRRIAEAFLNPYRILVVLRIFRAGITRETTRISPFIPMSLSLSSSLNSHLAPLTSDFLSGSGNLSNMPACTKPNVKMVLPIKFRISSAAFASFTFDVTPDASSVTFLLSAGFVNATELDEDLVFFETTEYSKPDADL</sequence>
<dbReference type="EMBL" id="BTSX01000003">
    <property type="protein sequence ID" value="GMS90220.1"/>
    <property type="molecule type" value="Genomic_DNA"/>
</dbReference>
<evidence type="ECO:0000313" key="2">
    <source>
        <dbReference type="Proteomes" id="UP001432027"/>
    </source>
</evidence>
<proteinExistence type="predicted"/>
<organism evidence="1 2">
    <name type="scientific">Pristionchus entomophagus</name>
    <dbReference type="NCBI Taxonomy" id="358040"/>
    <lineage>
        <taxon>Eukaryota</taxon>
        <taxon>Metazoa</taxon>
        <taxon>Ecdysozoa</taxon>
        <taxon>Nematoda</taxon>
        <taxon>Chromadorea</taxon>
        <taxon>Rhabditida</taxon>
        <taxon>Rhabditina</taxon>
        <taxon>Diplogasteromorpha</taxon>
        <taxon>Diplogasteroidea</taxon>
        <taxon>Neodiplogasteridae</taxon>
        <taxon>Pristionchus</taxon>
    </lineage>
</organism>
<evidence type="ECO:0000313" key="1">
    <source>
        <dbReference type="EMBL" id="GMS90220.1"/>
    </source>
</evidence>
<keyword evidence="2" id="KW-1185">Reference proteome</keyword>
<dbReference type="Proteomes" id="UP001432027">
    <property type="component" value="Unassembled WGS sequence"/>
</dbReference>
<gene>
    <name evidence="1" type="ORF">PENTCL1PPCAC_12395</name>
</gene>
<reference evidence="1" key="1">
    <citation type="submission" date="2023-10" db="EMBL/GenBank/DDBJ databases">
        <title>Genome assembly of Pristionchus species.</title>
        <authorList>
            <person name="Yoshida K."/>
            <person name="Sommer R.J."/>
        </authorList>
    </citation>
    <scope>NUCLEOTIDE SEQUENCE</scope>
    <source>
        <strain evidence="1">RS0144</strain>
    </source>
</reference>
<dbReference type="AlphaFoldDB" id="A0AAV5T547"/>
<protein>
    <submittedName>
        <fullName evidence="1">Uncharacterized protein</fullName>
    </submittedName>
</protein>